<protein>
    <submittedName>
        <fullName evidence="1">Uncharacterized protein</fullName>
    </submittedName>
</protein>
<comment type="caution">
    <text evidence="1">The sequence shown here is derived from an EMBL/GenBank/DDBJ whole genome shotgun (WGS) entry which is preliminary data.</text>
</comment>
<reference evidence="2" key="1">
    <citation type="journal article" date="2023" name="G3 (Bethesda)">
        <title>Genome assembly and association tests identify interacting loci associated with vigor, precocity, and sex in interspecific pistachio rootstocks.</title>
        <authorList>
            <person name="Palmer W."/>
            <person name="Jacygrad E."/>
            <person name="Sagayaradj S."/>
            <person name="Cavanaugh K."/>
            <person name="Han R."/>
            <person name="Bertier L."/>
            <person name="Beede B."/>
            <person name="Kafkas S."/>
            <person name="Golino D."/>
            <person name="Preece J."/>
            <person name="Michelmore R."/>
        </authorList>
    </citation>
    <scope>NUCLEOTIDE SEQUENCE [LARGE SCALE GENOMIC DNA]</scope>
</reference>
<accession>A0ACC1ATQ0</accession>
<evidence type="ECO:0000313" key="2">
    <source>
        <dbReference type="Proteomes" id="UP001164250"/>
    </source>
</evidence>
<organism evidence="1 2">
    <name type="scientific">Pistacia atlantica</name>
    <dbReference type="NCBI Taxonomy" id="434234"/>
    <lineage>
        <taxon>Eukaryota</taxon>
        <taxon>Viridiplantae</taxon>
        <taxon>Streptophyta</taxon>
        <taxon>Embryophyta</taxon>
        <taxon>Tracheophyta</taxon>
        <taxon>Spermatophyta</taxon>
        <taxon>Magnoliopsida</taxon>
        <taxon>eudicotyledons</taxon>
        <taxon>Gunneridae</taxon>
        <taxon>Pentapetalae</taxon>
        <taxon>rosids</taxon>
        <taxon>malvids</taxon>
        <taxon>Sapindales</taxon>
        <taxon>Anacardiaceae</taxon>
        <taxon>Pistacia</taxon>
    </lineage>
</organism>
<evidence type="ECO:0000313" key="1">
    <source>
        <dbReference type="EMBL" id="KAJ0089978.1"/>
    </source>
</evidence>
<name>A0ACC1ATQ0_9ROSI</name>
<dbReference type="EMBL" id="CM047904">
    <property type="protein sequence ID" value="KAJ0089978.1"/>
    <property type="molecule type" value="Genomic_DNA"/>
</dbReference>
<proteinExistence type="predicted"/>
<gene>
    <name evidence="1" type="ORF">Patl1_13867</name>
</gene>
<sequence>MNLSRIESANDKSDGNDNSQLLRDIEAISKALYLPKTRTKALISPNRSKSAERTRFADSKSKQNSGIHDENVLHKNKKSSLLWNWKKLLKALAHVGHNRFNICFFLHVHSIEGLPVNFNDISLSVLWKRKDKVLRTRQSTVVQGIAEFEETLMDKCWVYGSRSGSHNSAKYEEKLSLILASVVEAPGVDIGKHWVDLTRLLPLTLEELEGREKLWVGSVPSSLDLRSALSSMSLDAKVYEEVSPILGLELSKSIKFLYEKLNEANVHGSEEFDLSSEHVECTNNLNLESAKDTSESESDNADFVVIEQGIEMSEKEPLKLEQSAANMIDGSVVEMINVDEIIGDDNIAVDENVGFNPKESASSGYMDEVVVNDSQDKAITVSPTGSTMDELESAFSGLLISELADLESPLDVDEFLEQENYMDVKSNYRASKMLEKSLSLDDATESVASEFLNMLRVEHASFGLSSDGGPSSPRERLLREFEKETLASGNFILGFDTEEDQVHFSCIAPTGSGSWDCFQDFGHFPDIHSSEDEHKSAGWLLKNRRKANILEDLETESLMREWGLNERAFQSSPRYCSDGFGSPVELSSKYSFELPALGDGFGPFVQTKGGGYLRSMSPLLFRNAKNVGSLIMQVSRPVVLPAEMGSEISDVLEHLASVGIKKLSVQTKKLMPLEDITGKTLKEVALEATPITMVSKRQAAPLYGSIFGQDAFGRRLEYEEFQYGWSYEYESSGLNSDAIDSGWASVENFTSLAMDRIETLSIEGLRIQSSMSDADAPSRIRIHPIKKNFEWKNTNLVRLLNSEGAAELQLLDVRDDANDDELMDLSVTFDEWLKLDCGIIGDEDHINKSRLKILAAHHAKCIDLVGGTIAGHLNWDEASGKNHGLLGNNLTVALRVLLRDPLRNYEPVGTSMLALFQMERVVLPFKPKICSTILNRNEEKDNEASLNESGDKENEKEIEGTPWFKILEVHLAGLNTELGSNQIWGTKTQQQSGTRWLLASGMGKSSKHPVSKSKAIVISNRQGSRKVQNEDVLWSITSDSHDTRRNWQELVGLVPYIRNPDIVFPSESSR</sequence>
<keyword evidence="2" id="KW-1185">Reference proteome</keyword>
<dbReference type="Proteomes" id="UP001164250">
    <property type="component" value="Chromosome 8"/>
</dbReference>